<evidence type="ECO:0000313" key="2">
    <source>
        <dbReference type="EMBL" id="CRG92885.1"/>
    </source>
</evidence>
<dbReference type="CDD" id="cd02440">
    <property type="entry name" value="AdoMet_MTases"/>
    <property type="match status" value="1"/>
</dbReference>
<keyword evidence="3" id="KW-1185">Reference proteome</keyword>
<gene>
    <name evidence="2" type="ORF">PISL3812_09960</name>
</gene>
<dbReference type="InterPro" id="IPR029063">
    <property type="entry name" value="SAM-dependent_MTases_sf"/>
</dbReference>
<name>A0A0U1MBF8_TALIS</name>
<accession>A0A0U1MBF8</accession>
<reference evidence="2 3" key="1">
    <citation type="submission" date="2015-04" db="EMBL/GenBank/DDBJ databases">
        <authorList>
            <person name="Syromyatnikov M.Y."/>
            <person name="Popov V.N."/>
        </authorList>
    </citation>
    <scope>NUCLEOTIDE SEQUENCE [LARGE SCALE GENOMIC DNA]</scope>
    <source>
        <strain evidence="2">WF-38-12</strain>
    </source>
</reference>
<feature type="domain" description="Methyltransferase" evidence="1">
    <location>
        <begin position="85"/>
        <end position="174"/>
    </location>
</feature>
<dbReference type="EMBL" id="CVMT01000025">
    <property type="protein sequence ID" value="CRG92885.1"/>
    <property type="molecule type" value="Genomic_DNA"/>
</dbReference>
<sequence length="294" mass="33942">MSDTDCNPYDGTDSSAIYTRDYEPATTDTNSDYGSDCQAEFDLVRFSDQAELEDETDRLRYLLFERNRSVRGCLHRVPLCEPSEILDIYTGNGDWANEIADKFEQARVEGIDSHTRKLWAAPNVEFFAGADVQDASDDYLQHYKDEKFDLVYCEDLKKVNIQFTTIYRKLKPGGVLEFNMAASTVKFAEDTTGIPDSASYINVLRSVLKRVETPYRSETEALKKCGFKKITVVNRCIPLYETKNDSWSIDWFYESCRRCALDNTTWAELSRALIVLRPCRPYYYLYSVSARRPE</sequence>
<organism evidence="2 3">
    <name type="scientific">Talaromyces islandicus</name>
    <name type="common">Penicillium islandicum</name>
    <dbReference type="NCBI Taxonomy" id="28573"/>
    <lineage>
        <taxon>Eukaryota</taxon>
        <taxon>Fungi</taxon>
        <taxon>Dikarya</taxon>
        <taxon>Ascomycota</taxon>
        <taxon>Pezizomycotina</taxon>
        <taxon>Eurotiomycetes</taxon>
        <taxon>Eurotiomycetidae</taxon>
        <taxon>Eurotiales</taxon>
        <taxon>Trichocomaceae</taxon>
        <taxon>Talaromyces</taxon>
        <taxon>Talaromyces sect. Islandici</taxon>
    </lineage>
</organism>
<dbReference type="OrthoDB" id="2013972at2759"/>
<proteinExistence type="predicted"/>
<protein>
    <recommendedName>
        <fullName evidence="1">Methyltransferase domain-containing protein</fullName>
    </recommendedName>
</protein>
<dbReference type="STRING" id="28573.A0A0U1MBF8"/>
<dbReference type="Gene3D" id="3.40.50.150">
    <property type="entry name" value="Vaccinia Virus protein VP39"/>
    <property type="match status" value="1"/>
</dbReference>
<dbReference type="SUPFAM" id="SSF53335">
    <property type="entry name" value="S-adenosyl-L-methionine-dependent methyltransferases"/>
    <property type="match status" value="1"/>
</dbReference>
<dbReference type="Pfam" id="PF13649">
    <property type="entry name" value="Methyltransf_25"/>
    <property type="match status" value="1"/>
</dbReference>
<dbReference type="OMA" id="HIYSEAY"/>
<dbReference type="Proteomes" id="UP000054383">
    <property type="component" value="Unassembled WGS sequence"/>
</dbReference>
<evidence type="ECO:0000313" key="3">
    <source>
        <dbReference type="Proteomes" id="UP000054383"/>
    </source>
</evidence>
<dbReference type="AlphaFoldDB" id="A0A0U1MBF8"/>
<evidence type="ECO:0000259" key="1">
    <source>
        <dbReference type="Pfam" id="PF13649"/>
    </source>
</evidence>
<dbReference type="InterPro" id="IPR041698">
    <property type="entry name" value="Methyltransf_25"/>
</dbReference>